<feature type="signal peptide" evidence="3">
    <location>
        <begin position="1"/>
        <end position="28"/>
    </location>
</feature>
<gene>
    <name evidence="5" type="ORF">SAMN05444169_7723</name>
</gene>
<dbReference type="SUPFAM" id="SSF53822">
    <property type="entry name" value="Periplasmic binding protein-like I"/>
    <property type="match status" value="1"/>
</dbReference>
<dbReference type="PANTHER" id="PTHR47235">
    <property type="entry name" value="BLR6548 PROTEIN"/>
    <property type="match status" value="1"/>
</dbReference>
<name>A0A1M5TEC2_9BRAD</name>
<evidence type="ECO:0000256" key="3">
    <source>
        <dbReference type="SAM" id="SignalP"/>
    </source>
</evidence>
<dbReference type="AlphaFoldDB" id="A0A1M5TEC2"/>
<dbReference type="Gene3D" id="3.40.50.2300">
    <property type="match status" value="2"/>
</dbReference>
<dbReference type="Proteomes" id="UP000190675">
    <property type="component" value="Chromosome I"/>
</dbReference>
<dbReference type="InterPro" id="IPR028082">
    <property type="entry name" value="Peripla_BP_I"/>
</dbReference>
<evidence type="ECO:0000256" key="2">
    <source>
        <dbReference type="ARBA" id="ARBA00022729"/>
    </source>
</evidence>
<protein>
    <submittedName>
        <fullName evidence="5">ABC-type branched-chain amino acid transport system, substrate-binding protein</fullName>
    </submittedName>
</protein>
<dbReference type="CDD" id="cd06343">
    <property type="entry name" value="PBP1_ABC_ligand_binding-like"/>
    <property type="match status" value="1"/>
</dbReference>
<accession>A0A1M5TEC2</accession>
<feature type="chain" id="PRO_5012002523" evidence="3">
    <location>
        <begin position="29"/>
        <end position="400"/>
    </location>
</feature>
<dbReference type="EMBL" id="LT670818">
    <property type="protein sequence ID" value="SHH49072.1"/>
    <property type="molecule type" value="Genomic_DNA"/>
</dbReference>
<dbReference type="InterPro" id="IPR028081">
    <property type="entry name" value="Leu-bd"/>
</dbReference>
<proteinExistence type="inferred from homology"/>
<dbReference type="PANTHER" id="PTHR47235:SF1">
    <property type="entry name" value="BLR6548 PROTEIN"/>
    <property type="match status" value="1"/>
</dbReference>
<evidence type="ECO:0000313" key="5">
    <source>
        <dbReference type="EMBL" id="SHH49072.1"/>
    </source>
</evidence>
<evidence type="ECO:0000313" key="6">
    <source>
        <dbReference type="Proteomes" id="UP000190675"/>
    </source>
</evidence>
<organism evidence="5 6">
    <name type="scientific">Bradyrhizobium erythrophlei</name>
    <dbReference type="NCBI Taxonomy" id="1437360"/>
    <lineage>
        <taxon>Bacteria</taxon>
        <taxon>Pseudomonadati</taxon>
        <taxon>Pseudomonadota</taxon>
        <taxon>Alphaproteobacteria</taxon>
        <taxon>Hyphomicrobiales</taxon>
        <taxon>Nitrobacteraceae</taxon>
        <taxon>Bradyrhizobium</taxon>
    </lineage>
</organism>
<evidence type="ECO:0000259" key="4">
    <source>
        <dbReference type="Pfam" id="PF13458"/>
    </source>
</evidence>
<feature type="domain" description="Leucine-binding protein" evidence="4">
    <location>
        <begin position="35"/>
        <end position="378"/>
    </location>
</feature>
<sequence>MISPNLTRRLRWLTLTAIVTTTIPAANGADSEIVLGQTMPYSGAASALSSVGKVQTRYFEMINERGGINGRKVRLISLDDGYSPPKAVEQTRKLVESEEAIAIFGSMGTAQNSAVQKYLNARKIPQLFVFAASDRFADPKVSPYSLSGMTLFSTEATIYADIVADTIPHARVAVLYQNDDYGREYLRSFKTQLAKRDPAAEIVAASAYEVTSPSVESQIVGLAATNANVFLNASTGKFTSQAIRKAGEIGWHAQQFLPIGSNFISTILRPAGLDYAKGAISATPTKSVGDPEWTSDPGYLEWLAFMKKYYPGGDLEDQLNFTGWNIAVLMAKVIEACGSDVSSANLMKQATSLNRLELPGLIPGITVNTSADDYRLIKTLRAERFDGTHWTPLSEKLSLQ</sequence>
<evidence type="ECO:0000256" key="1">
    <source>
        <dbReference type="ARBA" id="ARBA00010062"/>
    </source>
</evidence>
<keyword evidence="2 3" id="KW-0732">Signal</keyword>
<reference evidence="5 6" key="1">
    <citation type="submission" date="2016-11" db="EMBL/GenBank/DDBJ databases">
        <authorList>
            <person name="Jaros S."/>
            <person name="Januszkiewicz K."/>
            <person name="Wedrychowicz H."/>
        </authorList>
    </citation>
    <scope>NUCLEOTIDE SEQUENCE [LARGE SCALE GENOMIC DNA]</scope>
    <source>
        <strain evidence="5 6">GAS242</strain>
    </source>
</reference>
<comment type="similarity">
    <text evidence="1">Belongs to the leucine-binding protein family.</text>
</comment>
<dbReference type="Pfam" id="PF13458">
    <property type="entry name" value="Peripla_BP_6"/>
    <property type="match status" value="1"/>
</dbReference>